<dbReference type="Pfam" id="PF00072">
    <property type="entry name" value="Response_reg"/>
    <property type="match status" value="1"/>
</dbReference>
<dbReference type="EMBL" id="DSMG01000083">
    <property type="protein sequence ID" value="HDX31363.1"/>
    <property type="molecule type" value="Genomic_DNA"/>
</dbReference>
<evidence type="ECO:0000256" key="5">
    <source>
        <dbReference type="ARBA" id="ARBA00023015"/>
    </source>
</evidence>
<protein>
    <recommendedName>
        <fullName evidence="2">Probable transcriptional regulator ycf27</fullName>
    </recommendedName>
    <alternativeName>
        <fullName evidence="8">OmpR-like protein</fullName>
    </alternativeName>
</protein>
<dbReference type="InterPro" id="IPR036388">
    <property type="entry name" value="WH-like_DNA-bd_sf"/>
</dbReference>
<dbReference type="AlphaFoldDB" id="A0A7C1JAC7"/>
<dbReference type="PROSITE" id="PS51755">
    <property type="entry name" value="OMPR_PHOB"/>
    <property type="match status" value="1"/>
</dbReference>
<evidence type="ECO:0000259" key="12">
    <source>
        <dbReference type="PROSITE" id="PS51755"/>
    </source>
</evidence>
<dbReference type="SMART" id="SM00862">
    <property type="entry name" value="Trans_reg_C"/>
    <property type="match status" value="1"/>
</dbReference>
<keyword evidence="5" id="KW-0805">Transcription regulation</keyword>
<dbReference type="InterPro" id="IPR001789">
    <property type="entry name" value="Sig_transdc_resp-reg_receiver"/>
</dbReference>
<dbReference type="GO" id="GO:0000976">
    <property type="term" value="F:transcription cis-regulatory region binding"/>
    <property type="evidence" value="ECO:0007669"/>
    <property type="project" value="TreeGrafter"/>
</dbReference>
<evidence type="ECO:0000256" key="2">
    <source>
        <dbReference type="ARBA" id="ARBA00015955"/>
    </source>
</evidence>
<dbReference type="FunFam" id="3.40.50.2300:FF:000001">
    <property type="entry name" value="DNA-binding response regulator PhoB"/>
    <property type="match status" value="1"/>
</dbReference>
<gene>
    <name evidence="13" type="ORF">ENQ20_07695</name>
</gene>
<sequence length="419" mass="47800">MTKGEQVIKCLFGRTYAANQISLEAGAFVEERVAHQAHRLPCQIRTIEAMRQFRHRNPFLVLQLIQPPEQYLPERNFSFNAFHPNTYFLLAFGAPRMTQFFVIYYRAASGNQDRCNCPSFHPISDIACSWLQDVLRLHDKIFSRKQALLDRFIMKANEEPSKAASNPIGAPITSQQMEDAFLRSQPGKGLNVLIAEDEKVMRTLLKQSMQSMGFTVVEAIDGQEALAKFAEQRFNLVMLDVLMPVLDGFEVCKEIRKRSDVPIVMITALNRPEDVVRGLELGADNYITKPFNFKELQARIHAVMRRSLHLSTYRSFEVVEVGDLKLFNDAQEVEIGDRRIALTPIEFALLRHLIAHADHPVTKEELLQEVWGYAEGDSPNLVELAVRRLRSKIEDDPSNPTRVLTVRGIGYKYCTHPAS</sequence>
<name>A0A7C1JAC7_9CHLR</name>
<organism evidence="13">
    <name type="scientific">Caldilinea aerophila</name>
    <dbReference type="NCBI Taxonomy" id="133453"/>
    <lineage>
        <taxon>Bacteria</taxon>
        <taxon>Bacillati</taxon>
        <taxon>Chloroflexota</taxon>
        <taxon>Caldilineae</taxon>
        <taxon>Caldilineales</taxon>
        <taxon>Caldilineaceae</taxon>
        <taxon>Caldilinea</taxon>
    </lineage>
</organism>
<dbReference type="InterPro" id="IPR011006">
    <property type="entry name" value="CheY-like_superfamily"/>
</dbReference>
<dbReference type="Gene3D" id="3.40.50.2300">
    <property type="match status" value="1"/>
</dbReference>
<evidence type="ECO:0000313" key="13">
    <source>
        <dbReference type="EMBL" id="HDX31363.1"/>
    </source>
</evidence>
<evidence type="ECO:0000256" key="9">
    <source>
        <dbReference type="PROSITE-ProRule" id="PRU00169"/>
    </source>
</evidence>
<evidence type="ECO:0000259" key="11">
    <source>
        <dbReference type="PROSITE" id="PS50110"/>
    </source>
</evidence>
<feature type="domain" description="Response regulatory" evidence="11">
    <location>
        <begin position="191"/>
        <end position="304"/>
    </location>
</feature>
<comment type="caution">
    <text evidence="13">The sequence shown here is derived from an EMBL/GenBank/DDBJ whole genome shotgun (WGS) entry which is preliminary data.</text>
</comment>
<dbReference type="GO" id="GO:0000156">
    <property type="term" value="F:phosphorelay response regulator activity"/>
    <property type="evidence" value="ECO:0007669"/>
    <property type="project" value="TreeGrafter"/>
</dbReference>
<dbReference type="PROSITE" id="PS50110">
    <property type="entry name" value="RESPONSE_REGULATORY"/>
    <property type="match status" value="1"/>
</dbReference>
<dbReference type="Gene3D" id="6.10.250.690">
    <property type="match status" value="1"/>
</dbReference>
<feature type="modified residue" description="4-aspartylphosphate" evidence="9">
    <location>
        <position position="240"/>
    </location>
</feature>
<evidence type="ECO:0000256" key="6">
    <source>
        <dbReference type="ARBA" id="ARBA00023125"/>
    </source>
</evidence>
<dbReference type="InterPro" id="IPR039420">
    <property type="entry name" value="WalR-like"/>
</dbReference>
<dbReference type="PANTHER" id="PTHR48111:SF65">
    <property type="entry name" value="OMPR SUBFAMILY"/>
    <property type="match status" value="1"/>
</dbReference>
<evidence type="ECO:0000256" key="10">
    <source>
        <dbReference type="PROSITE-ProRule" id="PRU01091"/>
    </source>
</evidence>
<evidence type="ECO:0000256" key="7">
    <source>
        <dbReference type="ARBA" id="ARBA00023163"/>
    </source>
</evidence>
<evidence type="ECO:0000256" key="4">
    <source>
        <dbReference type="ARBA" id="ARBA00023012"/>
    </source>
</evidence>
<evidence type="ECO:0000256" key="3">
    <source>
        <dbReference type="ARBA" id="ARBA00022553"/>
    </source>
</evidence>
<feature type="domain" description="OmpR/PhoB-type" evidence="12">
    <location>
        <begin position="316"/>
        <end position="415"/>
    </location>
</feature>
<dbReference type="PANTHER" id="PTHR48111">
    <property type="entry name" value="REGULATOR OF RPOS"/>
    <property type="match status" value="1"/>
</dbReference>
<reference evidence="13" key="1">
    <citation type="journal article" date="2020" name="mSystems">
        <title>Genome- and Community-Level Interaction Insights into Carbon Utilization and Element Cycling Functions of Hydrothermarchaeota in Hydrothermal Sediment.</title>
        <authorList>
            <person name="Zhou Z."/>
            <person name="Liu Y."/>
            <person name="Xu W."/>
            <person name="Pan J."/>
            <person name="Luo Z.H."/>
            <person name="Li M."/>
        </authorList>
    </citation>
    <scope>NUCLEOTIDE SEQUENCE [LARGE SCALE GENOMIC DNA]</scope>
    <source>
        <strain evidence="13">SpSt-289</strain>
    </source>
</reference>
<dbReference type="CDD" id="cd17574">
    <property type="entry name" value="REC_OmpR"/>
    <property type="match status" value="1"/>
</dbReference>
<dbReference type="CDD" id="cd00383">
    <property type="entry name" value="trans_reg_C"/>
    <property type="match status" value="1"/>
</dbReference>
<feature type="DNA-binding region" description="OmpR/PhoB-type" evidence="10">
    <location>
        <begin position="316"/>
        <end position="415"/>
    </location>
</feature>
<dbReference type="InterPro" id="IPR001867">
    <property type="entry name" value="OmpR/PhoB-type_DNA-bd"/>
</dbReference>
<dbReference type="SUPFAM" id="SSF52172">
    <property type="entry name" value="CheY-like"/>
    <property type="match status" value="1"/>
</dbReference>
<keyword evidence="4" id="KW-0902">Two-component regulatory system</keyword>
<dbReference type="SMART" id="SM00448">
    <property type="entry name" value="REC"/>
    <property type="match status" value="1"/>
</dbReference>
<dbReference type="GO" id="GO:0005829">
    <property type="term" value="C:cytosol"/>
    <property type="evidence" value="ECO:0007669"/>
    <property type="project" value="TreeGrafter"/>
</dbReference>
<dbReference type="Pfam" id="PF00486">
    <property type="entry name" value="Trans_reg_C"/>
    <property type="match status" value="1"/>
</dbReference>
<comment type="function">
    <text evidence="1">Probable promoter-specific protein mediating the interaction between DNA and RNA polymerase.</text>
</comment>
<keyword evidence="3 9" id="KW-0597">Phosphoprotein</keyword>
<dbReference type="Gene3D" id="1.10.10.10">
    <property type="entry name" value="Winged helix-like DNA-binding domain superfamily/Winged helix DNA-binding domain"/>
    <property type="match status" value="1"/>
</dbReference>
<evidence type="ECO:0000256" key="1">
    <source>
        <dbReference type="ARBA" id="ARBA00003612"/>
    </source>
</evidence>
<proteinExistence type="predicted"/>
<evidence type="ECO:0000256" key="8">
    <source>
        <dbReference type="ARBA" id="ARBA00032623"/>
    </source>
</evidence>
<dbReference type="GO" id="GO:0006355">
    <property type="term" value="P:regulation of DNA-templated transcription"/>
    <property type="evidence" value="ECO:0007669"/>
    <property type="project" value="InterPro"/>
</dbReference>
<keyword evidence="7" id="KW-0804">Transcription</keyword>
<keyword evidence="6 10" id="KW-0238">DNA-binding</keyword>
<accession>A0A7C1JAC7</accession>
<dbReference type="GO" id="GO:0032993">
    <property type="term" value="C:protein-DNA complex"/>
    <property type="evidence" value="ECO:0007669"/>
    <property type="project" value="TreeGrafter"/>
</dbReference>